<accession>A0ABV1RCA2</accession>
<dbReference type="InterPro" id="IPR012340">
    <property type="entry name" value="NA-bd_OB-fold"/>
</dbReference>
<protein>
    <submittedName>
        <fullName evidence="6">ABC transporter ATP-binding protein</fullName>
    </submittedName>
</protein>
<keyword evidence="1" id="KW-0813">Transport</keyword>
<dbReference type="RefSeq" id="WP_143869997.1">
    <property type="nucleotide sequence ID" value="NZ_CP041660.1"/>
</dbReference>
<dbReference type="Gene3D" id="2.40.50.140">
    <property type="entry name" value="Nucleic acid-binding proteins"/>
    <property type="match status" value="1"/>
</dbReference>
<keyword evidence="3" id="KW-0547">Nucleotide-binding</keyword>
<dbReference type="InterPro" id="IPR027417">
    <property type="entry name" value="P-loop_NTPase"/>
</dbReference>
<dbReference type="PANTHER" id="PTHR43875">
    <property type="entry name" value="MALTODEXTRIN IMPORT ATP-BINDING PROTEIN MSMX"/>
    <property type="match status" value="1"/>
</dbReference>
<evidence type="ECO:0000256" key="1">
    <source>
        <dbReference type="ARBA" id="ARBA00022448"/>
    </source>
</evidence>
<reference evidence="6 7" key="1">
    <citation type="submission" date="2024-06" db="EMBL/GenBank/DDBJ databases">
        <authorList>
            <person name="Chen R.Y."/>
        </authorList>
    </citation>
    <scope>NUCLEOTIDE SEQUENCE [LARGE SCALE GENOMIC DNA]</scope>
    <source>
        <strain evidence="6 7">D2</strain>
    </source>
</reference>
<organism evidence="6 7">
    <name type="scientific">Catenovulum sediminis</name>
    <dbReference type="NCBI Taxonomy" id="1740262"/>
    <lineage>
        <taxon>Bacteria</taxon>
        <taxon>Pseudomonadati</taxon>
        <taxon>Pseudomonadota</taxon>
        <taxon>Gammaproteobacteria</taxon>
        <taxon>Alteromonadales</taxon>
        <taxon>Alteromonadaceae</taxon>
        <taxon>Catenovulum</taxon>
    </lineage>
</organism>
<evidence type="ECO:0000256" key="4">
    <source>
        <dbReference type="ARBA" id="ARBA00022840"/>
    </source>
</evidence>
<dbReference type="Gene3D" id="3.40.50.300">
    <property type="entry name" value="P-loop containing nucleotide triphosphate hydrolases"/>
    <property type="match status" value="1"/>
</dbReference>
<keyword evidence="7" id="KW-1185">Reference proteome</keyword>
<feature type="domain" description="ABC transporter" evidence="5">
    <location>
        <begin position="4"/>
        <end position="247"/>
    </location>
</feature>
<dbReference type="SMART" id="SM00382">
    <property type="entry name" value="AAA"/>
    <property type="match status" value="1"/>
</dbReference>
<evidence type="ECO:0000313" key="6">
    <source>
        <dbReference type="EMBL" id="MER2490500.1"/>
    </source>
</evidence>
<dbReference type="EMBL" id="JBELOE010000059">
    <property type="protein sequence ID" value="MER2490500.1"/>
    <property type="molecule type" value="Genomic_DNA"/>
</dbReference>
<name>A0ABV1RCA2_9ALTE</name>
<dbReference type="InterPro" id="IPR008995">
    <property type="entry name" value="Mo/tungstate-bd_C_term_dom"/>
</dbReference>
<dbReference type="PROSITE" id="PS50893">
    <property type="entry name" value="ABC_TRANSPORTER_2"/>
    <property type="match status" value="1"/>
</dbReference>
<dbReference type="Proteomes" id="UP001467690">
    <property type="component" value="Unassembled WGS sequence"/>
</dbReference>
<keyword evidence="4 6" id="KW-0067">ATP-binding</keyword>
<dbReference type="PANTHER" id="PTHR43875:SF3">
    <property type="entry name" value="MALTOSE_MALTODEXTRIN IMPORT ATP-BINDING PROTEIN MALK"/>
    <property type="match status" value="1"/>
</dbReference>
<dbReference type="InterPro" id="IPR003439">
    <property type="entry name" value="ABC_transporter-like_ATP-bd"/>
</dbReference>
<dbReference type="InterPro" id="IPR017871">
    <property type="entry name" value="ABC_transporter-like_CS"/>
</dbReference>
<dbReference type="Gene3D" id="2.40.50.100">
    <property type="match status" value="1"/>
</dbReference>
<evidence type="ECO:0000313" key="7">
    <source>
        <dbReference type="Proteomes" id="UP001467690"/>
    </source>
</evidence>
<dbReference type="PROSITE" id="PS00211">
    <property type="entry name" value="ABC_TRANSPORTER_1"/>
    <property type="match status" value="1"/>
</dbReference>
<dbReference type="GO" id="GO:0005524">
    <property type="term" value="F:ATP binding"/>
    <property type="evidence" value="ECO:0007669"/>
    <property type="project" value="UniProtKB-KW"/>
</dbReference>
<evidence type="ECO:0000256" key="3">
    <source>
        <dbReference type="ARBA" id="ARBA00022741"/>
    </source>
</evidence>
<proteinExistence type="predicted"/>
<dbReference type="InterPro" id="IPR003593">
    <property type="entry name" value="AAA+_ATPase"/>
</dbReference>
<dbReference type="SUPFAM" id="SSF50331">
    <property type="entry name" value="MOP-like"/>
    <property type="match status" value="1"/>
</dbReference>
<gene>
    <name evidence="6" type="ORF">ABS311_01200</name>
</gene>
<dbReference type="SUPFAM" id="SSF52540">
    <property type="entry name" value="P-loop containing nucleoside triphosphate hydrolases"/>
    <property type="match status" value="1"/>
</dbReference>
<comment type="caution">
    <text evidence="6">The sequence shown here is derived from an EMBL/GenBank/DDBJ whole genome shotgun (WGS) entry which is preliminary data.</text>
</comment>
<sequence>MTKVTLNKVSKTYASGESSTIKNVDLQIYDGELMVFIGPSGCGKTTLLRLIAGLEPVSEGELWFDDKLMNNVVPGERKIGMVFQHYALYPNMSVYENLSFGLQQKKVDKKSIEQRIRIVAEKLEISHILAEKPQNLSGGQQQRVAIGRCIVQRPQLFLLDEPLSNLDASLRAKTRLEIKKLHKTLKATMIYVTHDQHEAMTLADRIAVFAPIGDINGNDCRQSNLQQVGTPLELYNKPCNRFVAQFLGQPKINFLRAKVVEQSQSVSLFELQQNKHLISLPGCQVNLHQEVELAFRPEHILIGAEIGAEINKTEEARYFKLEAQLQSCEQLGGESILHFLYGDSELVVKVQKQFEVSELQTTNWPIHIAKSHCHVFDLATGLSLKVDI</sequence>
<evidence type="ECO:0000256" key="2">
    <source>
        <dbReference type="ARBA" id="ARBA00022597"/>
    </source>
</evidence>
<dbReference type="InterPro" id="IPR047641">
    <property type="entry name" value="ABC_transpr_MalK/UgpC-like"/>
</dbReference>
<evidence type="ECO:0000259" key="5">
    <source>
        <dbReference type="PROSITE" id="PS50893"/>
    </source>
</evidence>
<dbReference type="Pfam" id="PF00005">
    <property type="entry name" value="ABC_tran"/>
    <property type="match status" value="1"/>
</dbReference>
<keyword evidence="2" id="KW-0762">Sugar transport</keyword>